<dbReference type="Gene3D" id="3.40.190.10">
    <property type="entry name" value="Periplasmic binding protein-like II"/>
    <property type="match status" value="2"/>
</dbReference>
<keyword evidence="2" id="KW-0805">Transcription regulation</keyword>
<dbReference type="KEGG" id="awe:JG540_07290"/>
<dbReference type="Proteomes" id="UP000595895">
    <property type="component" value="Chromosome"/>
</dbReference>
<dbReference type="RefSeq" id="WP_200274978.1">
    <property type="nucleotide sequence ID" value="NZ_CP066802.1"/>
</dbReference>
<evidence type="ECO:0000313" key="7">
    <source>
        <dbReference type="Proteomes" id="UP000595895"/>
    </source>
</evidence>
<dbReference type="PANTHER" id="PTHR30126:SF40">
    <property type="entry name" value="HTH-TYPE TRANSCRIPTIONAL REGULATOR GLTR"/>
    <property type="match status" value="1"/>
</dbReference>
<evidence type="ECO:0000259" key="5">
    <source>
        <dbReference type="PROSITE" id="PS50931"/>
    </source>
</evidence>
<dbReference type="Pfam" id="PF03466">
    <property type="entry name" value="LysR_substrate"/>
    <property type="match status" value="1"/>
</dbReference>
<keyword evidence="4" id="KW-0804">Transcription</keyword>
<dbReference type="SUPFAM" id="SSF46785">
    <property type="entry name" value="Winged helix' DNA-binding domain"/>
    <property type="match status" value="1"/>
</dbReference>
<accession>A0A7T7M8I4</accession>
<dbReference type="GO" id="GO:0003700">
    <property type="term" value="F:DNA-binding transcription factor activity"/>
    <property type="evidence" value="ECO:0007669"/>
    <property type="project" value="InterPro"/>
</dbReference>
<name>A0A7T7M8I4_9ACTO</name>
<evidence type="ECO:0000256" key="3">
    <source>
        <dbReference type="ARBA" id="ARBA00023125"/>
    </source>
</evidence>
<dbReference type="PROSITE" id="PS50931">
    <property type="entry name" value="HTH_LYSR"/>
    <property type="match status" value="1"/>
</dbReference>
<dbReference type="AlphaFoldDB" id="A0A7T7M8I4"/>
<organism evidence="6 7">
    <name type="scientific">Actinomyces weissii</name>
    <dbReference type="NCBI Taxonomy" id="675090"/>
    <lineage>
        <taxon>Bacteria</taxon>
        <taxon>Bacillati</taxon>
        <taxon>Actinomycetota</taxon>
        <taxon>Actinomycetes</taxon>
        <taxon>Actinomycetales</taxon>
        <taxon>Actinomycetaceae</taxon>
        <taxon>Actinomyces</taxon>
    </lineage>
</organism>
<sequence>MNISPHRINVLLAVQRAGGVVAAADSLRLTPSAVSQQIKLLEKETGLRVLNRTPAGATLTPAGRVLADAAERIEVELATARRELAAVDAAAPAGTVRIGSFSTAIRALLLPLLSSLEAAYPAVELVVEEVEERAALKRLRHGELDLVLLERDEHTLPPAPRATADLPLLDESWLVVVPPGCPAPSSLADLAGVTWIDLDPHTAGAFALTRLAQQLAVPLETRHVAYDYDVVLAMVSQGLGHALLPELAVRSGFVPEGVVVSRLPGLGTRQLVVRHRETRSDPSAAVRAVLEVLLAQVESLELG</sequence>
<evidence type="ECO:0000256" key="4">
    <source>
        <dbReference type="ARBA" id="ARBA00023163"/>
    </source>
</evidence>
<feature type="domain" description="HTH lysR-type" evidence="5">
    <location>
        <begin position="1"/>
        <end position="60"/>
    </location>
</feature>
<dbReference type="SUPFAM" id="SSF53850">
    <property type="entry name" value="Periplasmic binding protein-like II"/>
    <property type="match status" value="1"/>
</dbReference>
<comment type="similarity">
    <text evidence="1">Belongs to the LysR transcriptional regulatory family.</text>
</comment>
<dbReference type="Pfam" id="PF00126">
    <property type="entry name" value="HTH_1"/>
    <property type="match status" value="1"/>
</dbReference>
<evidence type="ECO:0000256" key="1">
    <source>
        <dbReference type="ARBA" id="ARBA00009437"/>
    </source>
</evidence>
<keyword evidence="7" id="KW-1185">Reference proteome</keyword>
<dbReference type="InterPro" id="IPR000847">
    <property type="entry name" value="LysR_HTH_N"/>
</dbReference>
<proteinExistence type="inferred from homology"/>
<evidence type="ECO:0000313" key="6">
    <source>
        <dbReference type="EMBL" id="QQM66866.1"/>
    </source>
</evidence>
<dbReference type="Gene3D" id="1.10.10.10">
    <property type="entry name" value="Winged helix-like DNA-binding domain superfamily/Winged helix DNA-binding domain"/>
    <property type="match status" value="1"/>
</dbReference>
<dbReference type="InterPro" id="IPR036390">
    <property type="entry name" value="WH_DNA-bd_sf"/>
</dbReference>
<dbReference type="EMBL" id="CP066802">
    <property type="protein sequence ID" value="QQM66866.1"/>
    <property type="molecule type" value="Genomic_DNA"/>
</dbReference>
<reference evidence="6 7" key="1">
    <citation type="submission" date="2020-12" db="EMBL/GenBank/DDBJ databases">
        <authorList>
            <person name="Zhou J."/>
        </authorList>
    </citation>
    <scope>NUCLEOTIDE SEQUENCE [LARGE SCALE GENOMIC DNA]</scope>
    <source>
        <strain evidence="6 7">CCUG 61299</strain>
    </source>
</reference>
<dbReference type="InterPro" id="IPR005119">
    <property type="entry name" value="LysR_subst-bd"/>
</dbReference>
<dbReference type="GO" id="GO:0000976">
    <property type="term" value="F:transcription cis-regulatory region binding"/>
    <property type="evidence" value="ECO:0007669"/>
    <property type="project" value="TreeGrafter"/>
</dbReference>
<dbReference type="PANTHER" id="PTHR30126">
    <property type="entry name" value="HTH-TYPE TRANSCRIPTIONAL REGULATOR"/>
    <property type="match status" value="1"/>
</dbReference>
<keyword evidence="3" id="KW-0238">DNA-binding</keyword>
<evidence type="ECO:0000256" key="2">
    <source>
        <dbReference type="ARBA" id="ARBA00023015"/>
    </source>
</evidence>
<dbReference type="InterPro" id="IPR036388">
    <property type="entry name" value="WH-like_DNA-bd_sf"/>
</dbReference>
<gene>
    <name evidence="6" type="ORF">JG540_07290</name>
</gene>
<protein>
    <submittedName>
        <fullName evidence="6">LysR family transcriptional regulator</fullName>
    </submittedName>
</protein>